<keyword evidence="5" id="KW-0325">Glycoprotein</keyword>
<evidence type="ECO:0000313" key="8">
    <source>
        <dbReference type="Proteomes" id="UP000238701"/>
    </source>
</evidence>
<keyword evidence="2" id="KW-0378">Hydrolase</keyword>
<dbReference type="PANTHER" id="PTHR12370:SF3">
    <property type="entry name" value="PHOSPHOLIPASE B-LIKE 2-RELATED"/>
    <property type="match status" value="1"/>
</dbReference>
<gene>
    <name evidence="7" type="ORF">SBA1_630035</name>
</gene>
<evidence type="ECO:0000256" key="5">
    <source>
        <dbReference type="ARBA" id="ARBA00023180"/>
    </source>
</evidence>
<evidence type="ECO:0000313" key="7">
    <source>
        <dbReference type="EMBL" id="SPF46086.1"/>
    </source>
</evidence>
<dbReference type="PANTHER" id="PTHR12370">
    <property type="entry name" value="PHOSPHOLIPASE B-RELATED"/>
    <property type="match status" value="1"/>
</dbReference>
<dbReference type="GO" id="GO:0004620">
    <property type="term" value="F:phospholipase activity"/>
    <property type="evidence" value="ECO:0007669"/>
    <property type="project" value="InterPro"/>
</dbReference>
<dbReference type="Proteomes" id="UP000238701">
    <property type="component" value="Unassembled WGS sequence"/>
</dbReference>
<proteinExistence type="predicted"/>
<reference evidence="8" key="1">
    <citation type="submission" date="2018-02" db="EMBL/GenBank/DDBJ databases">
        <authorList>
            <person name="Hausmann B."/>
        </authorList>
    </citation>
    <scope>NUCLEOTIDE SEQUENCE [LARGE SCALE GENOMIC DNA]</scope>
    <source>
        <strain evidence="8">Peat soil MAG SbA1</strain>
    </source>
</reference>
<accession>A0A2U3L2E4</accession>
<feature type="signal peptide" evidence="6">
    <location>
        <begin position="1"/>
        <end position="22"/>
    </location>
</feature>
<name>A0A2U3L2E4_9BACT</name>
<dbReference type="EMBL" id="OMOD01000159">
    <property type="protein sequence ID" value="SPF46086.1"/>
    <property type="molecule type" value="Genomic_DNA"/>
</dbReference>
<keyword evidence="3" id="KW-0442">Lipid degradation</keyword>
<feature type="chain" id="PRO_5015638710" description="Peptidase C45, acyl-coenzyme A:6-aminopenicillanic acid acyl-transferase" evidence="6">
    <location>
        <begin position="23"/>
        <end position="476"/>
    </location>
</feature>
<dbReference type="NCBIfam" id="NF040521">
    <property type="entry name" value="C45_proenzyme"/>
    <property type="match status" value="1"/>
</dbReference>
<evidence type="ECO:0000256" key="3">
    <source>
        <dbReference type="ARBA" id="ARBA00022963"/>
    </source>
</evidence>
<evidence type="ECO:0000256" key="6">
    <source>
        <dbReference type="SAM" id="SignalP"/>
    </source>
</evidence>
<dbReference type="GO" id="GO:0009395">
    <property type="term" value="P:phospholipid catabolic process"/>
    <property type="evidence" value="ECO:0007669"/>
    <property type="project" value="TreeGrafter"/>
</dbReference>
<dbReference type="GO" id="GO:0005576">
    <property type="term" value="C:extracellular region"/>
    <property type="evidence" value="ECO:0007669"/>
    <property type="project" value="TreeGrafter"/>
</dbReference>
<evidence type="ECO:0000256" key="2">
    <source>
        <dbReference type="ARBA" id="ARBA00022801"/>
    </source>
</evidence>
<dbReference type="Gene3D" id="3.60.60.30">
    <property type="match status" value="1"/>
</dbReference>
<keyword evidence="1 6" id="KW-0732">Signal</keyword>
<keyword evidence="4" id="KW-0443">Lipid metabolism</keyword>
<protein>
    <recommendedName>
        <fullName evidence="9">Peptidase C45, acyl-coenzyme A:6-aminopenicillanic acid acyl-transferase</fullName>
    </recommendedName>
</protein>
<dbReference type="InterPro" id="IPR007000">
    <property type="entry name" value="PLipase_B-like"/>
</dbReference>
<dbReference type="AlphaFoldDB" id="A0A2U3L2E4"/>
<evidence type="ECO:0000256" key="4">
    <source>
        <dbReference type="ARBA" id="ARBA00023098"/>
    </source>
</evidence>
<dbReference type="InterPro" id="IPR047794">
    <property type="entry name" value="C45_proenzyme-like"/>
</dbReference>
<sequence>MRMRLRHGICVFLLMVTAGALAENGAPPAGRLQKAYRFQKGGWTYVHLEGSPSDIGFQHGYLLAPEIADALDAVKLVDTRETKRDWEFFRTTARQMLWPRIDAEYQQELQGIADGVKAHGVDLDVDDIVALNAMEEVADYYVPWLNKQQKSEKNPKLAAPGNCSAFIATGSMTKDHQIVIAHNNWTSYLTGERWVIIFDIQPQDGNRILMDGFPGVITSDDDFGVNAAGIMITETTITQFEGWDPEGKPEFMRSRKALQYAASIDDYVRIIKEGNNGGYANDWLIGDRKTGEIAYLELGLKNTPLWRTKDGYFVSSNFARDPKLIKEETSGFDPNDASSSPNARHARWEELMSQAKGKIDVSMAEQFLSDHVDSYEKKEDANERSLCGHVDASSRGIKEWAWDAYNPGGAVQGKAADSAMTAKMSFVARAGHPCGADFLAADFLERHPEYAWQKPLLRDMKAGPWTVFTAGDKEEK</sequence>
<dbReference type="Pfam" id="PF04916">
    <property type="entry name" value="Phospholip_B"/>
    <property type="match status" value="1"/>
</dbReference>
<evidence type="ECO:0000256" key="1">
    <source>
        <dbReference type="ARBA" id="ARBA00022729"/>
    </source>
</evidence>
<evidence type="ECO:0008006" key="9">
    <source>
        <dbReference type="Google" id="ProtNLM"/>
    </source>
</evidence>
<organism evidence="7 8">
    <name type="scientific">Candidatus Sulfotelmatobacter kueseliae</name>
    <dbReference type="NCBI Taxonomy" id="2042962"/>
    <lineage>
        <taxon>Bacteria</taxon>
        <taxon>Pseudomonadati</taxon>
        <taxon>Acidobacteriota</taxon>
        <taxon>Terriglobia</taxon>
        <taxon>Terriglobales</taxon>
        <taxon>Candidatus Korobacteraceae</taxon>
        <taxon>Candidatus Sulfotelmatobacter</taxon>
    </lineage>
</organism>